<keyword evidence="2" id="KW-0210">Decarboxylase</keyword>
<organism evidence="6 7">
    <name type="scientific">Pseudomonas marginalis pv. marginalis</name>
    <dbReference type="NCBI Taxonomy" id="97473"/>
    <lineage>
        <taxon>Bacteria</taxon>
        <taxon>Pseudomonadati</taxon>
        <taxon>Pseudomonadota</taxon>
        <taxon>Gammaproteobacteria</taxon>
        <taxon>Pseudomonadales</taxon>
        <taxon>Pseudomonadaceae</taxon>
        <taxon>Pseudomonas</taxon>
    </lineage>
</organism>
<dbReference type="Proteomes" id="UP000276587">
    <property type="component" value="Unassembled WGS sequence"/>
</dbReference>
<sequence length="351" mass="38796">MNGILRNPVITSDLLTITTEYGLPWQRLKGQKVLITGASGFLAAYMVETLLFLNETQELGIQIFALVRSRRRFESRFAHALGRQDLICIEQDVSEALAFSTRPDFIIHAASQASPKYYSTDPIGTLSANTLGTAALLKLAALSGSKGFLFFSSGEVYGQTDFVPTAEQDLGFVDPTSVRACYAESKRMGENMCVSWHHQAGVPTTIVRPFHTYGPHMLLDDGRVYADFVANILNNQPIIMKSDGKARRAFCYAADAVAGFWTVLLNGVHGQAYNVGNPMGETSIGELAEILVELYPEKKLSVVFAERENDGVYLVSPIVRNCPDIKKVEKLGWHPRTSVREGFKKTIESYI</sequence>
<dbReference type="AlphaFoldDB" id="A0A3M4ALD7"/>
<dbReference type="GO" id="GO:0048040">
    <property type="term" value="F:UDP-glucuronate decarboxylase activity"/>
    <property type="evidence" value="ECO:0007669"/>
    <property type="project" value="TreeGrafter"/>
</dbReference>
<keyword evidence="4" id="KW-0456">Lyase</keyword>
<accession>A0A3M4ALD7</accession>
<dbReference type="Pfam" id="PF01370">
    <property type="entry name" value="Epimerase"/>
    <property type="match status" value="1"/>
</dbReference>
<dbReference type="InterPro" id="IPR001509">
    <property type="entry name" value="Epimerase_deHydtase"/>
</dbReference>
<dbReference type="PANTHER" id="PTHR43078:SF7">
    <property type="entry name" value="UDP-GLUCURONATE DECARBOXYLASE"/>
    <property type="match status" value="1"/>
</dbReference>
<comment type="caution">
    <text evidence="6">The sequence shown here is derived from an EMBL/GenBank/DDBJ whole genome shotgun (WGS) entry which is preliminary data.</text>
</comment>
<keyword evidence="3" id="KW-0520">NAD</keyword>
<dbReference type="RefSeq" id="WP_064052341.1">
    <property type="nucleotide sequence ID" value="NZ_RBPW01000216.1"/>
</dbReference>
<feature type="domain" description="NAD-dependent epimerase/dehydratase" evidence="5">
    <location>
        <begin position="33"/>
        <end position="276"/>
    </location>
</feature>
<dbReference type="InterPro" id="IPR044516">
    <property type="entry name" value="UXS-like"/>
</dbReference>
<evidence type="ECO:0000256" key="3">
    <source>
        <dbReference type="ARBA" id="ARBA00023027"/>
    </source>
</evidence>
<evidence type="ECO:0000313" key="7">
    <source>
        <dbReference type="Proteomes" id="UP000276587"/>
    </source>
</evidence>
<dbReference type="GO" id="GO:0070403">
    <property type="term" value="F:NAD+ binding"/>
    <property type="evidence" value="ECO:0007669"/>
    <property type="project" value="InterPro"/>
</dbReference>
<evidence type="ECO:0000256" key="2">
    <source>
        <dbReference type="ARBA" id="ARBA00022793"/>
    </source>
</evidence>
<gene>
    <name evidence="6" type="ORF">ALQ29_02752</name>
</gene>
<dbReference type="SUPFAM" id="SSF51735">
    <property type="entry name" value="NAD(P)-binding Rossmann-fold domains"/>
    <property type="match status" value="1"/>
</dbReference>
<dbReference type="GO" id="GO:0005737">
    <property type="term" value="C:cytoplasm"/>
    <property type="evidence" value="ECO:0007669"/>
    <property type="project" value="TreeGrafter"/>
</dbReference>
<dbReference type="Gene3D" id="3.40.50.720">
    <property type="entry name" value="NAD(P)-binding Rossmann-like Domain"/>
    <property type="match status" value="1"/>
</dbReference>
<proteinExistence type="predicted"/>
<reference evidence="6 7" key="1">
    <citation type="submission" date="2018-08" db="EMBL/GenBank/DDBJ databases">
        <title>Recombination of ecologically and evolutionarily significant loci maintains genetic cohesion in the Pseudomonas syringae species complex.</title>
        <authorList>
            <person name="Dillon M."/>
            <person name="Thakur S."/>
            <person name="Almeida R.N.D."/>
            <person name="Weir B.S."/>
            <person name="Guttman D.S."/>
        </authorList>
    </citation>
    <scope>NUCLEOTIDE SEQUENCE [LARGE SCALE GENOMIC DNA]</scope>
    <source>
        <strain evidence="6 7">ICMP 3555</strain>
    </source>
</reference>
<dbReference type="GO" id="GO:0042732">
    <property type="term" value="P:D-xylose metabolic process"/>
    <property type="evidence" value="ECO:0007669"/>
    <property type="project" value="InterPro"/>
</dbReference>
<dbReference type="EMBL" id="RBQF01000207">
    <property type="protein sequence ID" value="RMP07708.1"/>
    <property type="molecule type" value="Genomic_DNA"/>
</dbReference>
<evidence type="ECO:0000256" key="1">
    <source>
        <dbReference type="ARBA" id="ARBA00001911"/>
    </source>
</evidence>
<evidence type="ECO:0000313" key="6">
    <source>
        <dbReference type="EMBL" id="RMP07708.1"/>
    </source>
</evidence>
<protein>
    <recommendedName>
        <fullName evidence="5">NAD-dependent epimerase/dehydratase domain-containing protein</fullName>
    </recommendedName>
</protein>
<comment type="cofactor">
    <cofactor evidence="1">
        <name>NAD(+)</name>
        <dbReference type="ChEBI" id="CHEBI:57540"/>
    </cofactor>
</comment>
<dbReference type="PANTHER" id="PTHR43078">
    <property type="entry name" value="UDP-GLUCURONIC ACID DECARBOXYLASE-RELATED"/>
    <property type="match status" value="1"/>
</dbReference>
<dbReference type="InterPro" id="IPR036291">
    <property type="entry name" value="NAD(P)-bd_dom_sf"/>
</dbReference>
<name>A0A3M4ALD7_PSEMA</name>
<evidence type="ECO:0000256" key="4">
    <source>
        <dbReference type="ARBA" id="ARBA00023239"/>
    </source>
</evidence>
<keyword evidence="7" id="KW-1185">Reference proteome</keyword>
<evidence type="ECO:0000259" key="5">
    <source>
        <dbReference type="Pfam" id="PF01370"/>
    </source>
</evidence>